<reference evidence="7" key="2">
    <citation type="submission" date="2018-10" db="UniProtKB">
        <authorList>
            <consortium name="EnsemblPlants"/>
        </authorList>
    </citation>
    <scope>IDENTIFICATION</scope>
</reference>
<feature type="transmembrane region" description="Helical" evidence="6">
    <location>
        <begin position="154"/>
        <end position="173"/>
    </location>
</feature>
<reference evidence="7" key="1">
    <citation type="submission" date="2018-08" db="EMBL/GenBank/DDBJ databases">
        <authorList>
            <person name="Rossello M."/>
        </authorList>
    </citation>
    <scope>NUCLEOTIDE SEQUENCE [LARGE SCALE GENOMIC DNA]</scope>
    <source>
        <strain evidence="7">cv. Chinese Spring</strain>
    </source>
</reference>
<dbReference type="AlphaFoldDB" id="A0A3B6D585"/>
<sequence length="378" mass="41754">MAAPTPTMNKVMSSIANLAQLLPTGTVLTYQALAPSFTNYGKCETSNQWLTTALVAVLASACLFFSFTDSVVGRRDGKLYYGFATLRGFNVFNFSSEEEKQEWNDLDQFRRLRLQPLDFVHAFFTAVVFLIMAFSDVGLQNCFFPDASRNTQQLLKNLPLGMAFLSSFVFIIFPTKRKGIGFNDTTPRQKVVHPLNKIHPLTNEDDNEITAARTATPMTTKGPAPATVMSSVANLAQLLPTGTVLAYQALSPSFTNHGKCETSNQWLSGTLVAVLASACLFFSFTDSIVGRRNGKLYYGFATLCGFNVFNFSSEEESDVGLQNCFFPDANRNTEELLKNLPMGMAFLSSFVFIIFPTKRKSIGFSDNAPPQKVVHPLN</sequence>
<feature type="transmembrane region" description="Helical" evidence="6">
    <location>
        <begin position="266"/>
        <end position="284"/>
    </location>
</feature>
<keyword evidence="8" id="KW-1185">Reference proteome</keyword>
<dbReference type="Gramene" id="TraesCS2D03G0104500.1">
    <property type="protein sequence ID" value="TraesCS2D03G0104500.1.CDS"/>
    <property type="gene ID" value="TraesCS2D03G0104500"/>
</dbReference>
<evidence type="ECO:0000256" key="2">
    <source>
        <dbReference type="ARBA" id="ARBA00008707"/>
    </source>
</evidence>
<feature type="transmembrane region" description="Helical" evidence="6">
    <location>
        <begin position="49"/>
        <end position="67"/>
    </location>
</feature>
<dbReference type="Pfam" id="PF05078">
    <property type="entry name" value="DUF679"/>
    <property type="match status" value="3"/>
</dbReference>
<evidence type="ECO:0000256" key="5">
    <source>
        <dbReference type="ARBA" id="ARBA00023136"/>
    </source>
</evidence>
<feature type="transmembrane region" description="Helical" evidence="6">
    <location>
        <begin position="117"/>
        <end position="134"/>
    </location>
</feature>
<proteinExistence type="inferred from homology"/>
<organism evidence="7">
    <name type="scientific">Triticum aestivum</name>
    <name type="common">Wheat</name>
    <dbReference type="NCBI Taxonomy" id="4565"/>
    <lineage>
        <taxon>Eukaryota</taxon>
        <taxon>Viridiplantae</taxon>
        <taxon>Streptophyta</taxon>
        <taxon>Embryophyta</taxon>
        <taxon>Tracheophyta</taxon>
        <taxon>Spermatophyta</taxon>
        <taxon>Magnoliopsida</taxon>
        <taxon>Liliopsida</taxon>
        <taxon>Poales</taxon>
        <taxon>Poaceae</taxon>
        <taxon>BOP clade</taxon>
        <taxon>Pooideae</taxon>
        <taxon>Triticodae</taxon>
        <taxon>Triticeae</taxon>
        <taxon>Triticinae</taxon>
        <taxon>Triticum</taxon>
    </lineage>
</organism>
<accession>A0A3B6D585</accession>
<dbReference type="OrthoDB" id="657601at2759"/>
<keyword evidence="5 6" id="KW-0472">Membrane</keyword>
<keyword evidence="4 6" id="KW-1133">Transmembrane helix</keyword>
<feature type="transmembrane region" description="Helical" evidence="6">
    <location>
        <begin position="226"/>
        <end position="246"/>
    </location>
</feature>
<dbReference type="GO" id="GO:0010256">
    <property type="term" value="P:endomembrane system organization"/>
    <property type="evidence" value="ECO:0000318"/>
    <property type="project" value="GO_Central"/>
</dbReference>
<evidence type="ECO:0000313" key="8">
    <source>
        <dbReference type="Proteomes" id="UP000019116"/>
    </source>
</evidence>
<evidence type="ECO:0000256" key="6">
    <source>
        <dbReference type="SAM" id="Phobius"/>
    </source>
</evidence>
<evidence type="ECO:0000256" key="4">
    <source>
        <dbReference type="ARBA" id="ARBA00022989"/>
    </source>
</evidence>
<comment type="similarity">
    <text evidence="2">Belongs to the plant DMP1 protein family.</text>
</comment>
<feature type="transmembrane region" description="Helical" evidence="6">
    <location>
        <begin position="336"/>
        <end position="355"/>
    </location>
</feature>
<comment type="subcellular location">
    <subcellularLocation>
        <location evidence="1">Membrane</location>
        <topology evidence="1">Multi-pass membrane protein</topology>
    </subcellularLocation>
</comment>
<dbReference type="Gramene" id="TraesCAD_scaffold_056553_01G000200.1">
    <property type="protein sequence ID" value="TraesCAD_scaffold_056553_01G000200.1"/>
    <property type="gene ID" value="TraesCAD_scaffold_056553_01G000200"/>
</dbReference>
<dbReference type="Gramene" id="TraesCS2D02G054200.1">
    <property type="protein sequence ID" value="TraesCS2D02G054200.1"/>
    <property type="gene ID" value="TraesCS2D02G054200"/>
</dbReference>
<dbReference type="EnsemblPlants" id="TraesCS2D02G054200.1">
    <property type="protein sequence ID" value="TraesCS2D02G054200.1"/>
    <property type="gene ID" value="TraesCS2D02G054200"/>
</dbReference>
<evidence type="ECO:0000313" key="7">
    <source>
        <dbReference type="EnsemblPlants" id="TraesCS2D02G054200.1"/>
    </source>
</evidence>
<protein>
    <submittedName>
        <fullName evidence="7">Uncharacterized protein</fullName>
    </submittedName>
</protein>
<dbReference type="STRING" id="4565.A0A3B6D585"/>
<dbReference type="InterPro" id="IPR007770">
    <property type="entry name" value="DMP"/>
</dbReference>
<evidence type="ECO:0000256" key="1">
    <source>
        <dbReference type="ARBA" id="ARBA00004141"/>
    </source>
</evidence>
<dbReference type="Gramene" id="TraesWEE_scaffold_012195_01G000300.1">
    <property type="protein sequence ID" value="TraesWEE_scaffold_012195_01G000300.1"/>
    <property type="gene ID" value="TraesWEE_scaffold_012195_01G000300"/>
</dbReference>
<dbReference type="GO" id="GO:0005737">
    <property type="term" value="C:cytoplasm"/>
    <property type="evidence" value="ECO:0007669"/>
    <property type="project" value="UniProtKB-ARBA"/>
</dbReference>
<name>A0A3B6D585_WHEAT</name>
<feature type="transmembrane region" description="Helical" evidence="6">
    <location>
        <begin position="296"/>
        <end position="313"/>
    </location>
</feature>
<dbReference type="PANTHER" id="PTHR31621:SF56">
    <property type="entry name" value="DUF679 DOMAIN-CONTAINING PROTEIN"/>
    <property type="match status" value="1"/>
</dbReference>
<dbReference type="GO" id="GO:0016020">
    <property type="term" value="C:membrane"/>
    <property type="evidence" value="ECO:0007669"/>
    <property type="project" value="UniProtKB-SubCell"/>
</dbReference>
<evidence type="ECO:0000256" key="3">
    <source>
        <dbReference type="ARBA" id="ARBA00022692"/>
    </source>
</evidence>
<dbReference type="PANTHER" id="PTHR31621">
    <property type="entry name" value="PROTEIN DMP3"/>
    <property type="match status" value="1"/>
</dbReference>
<keyword evidence="3 6" id="KW-0812">Transmembrane</keyword>
<dbReference type="Proteomes" id="UP000019116">
    <property type="component" value="Chromosome 2D"/>
</dbReference>